<dbReference type="Pfam" id="PF07963">
    <property type="entry name" value="N_methyl"/>
    <property type="match status" value="1"/>
</dbReference>
<evidence type="ECO:0000256" key="4">
    <source>
        <dbReference type="ARBA" id="ARBA00022481"/>
    </source>
</evidence>
<keyword evidence="6 11" id="KW-0812">Transmembrane</keyword>
<keyword evidence="5" id="KW-0997">Cell inner membrane</keyword>
<organism evidence="13 14">
    <name type="scientific">Acinetobacter courvalinii</name>
    <dbReference type="NCBI Taxonomy" id="280147"/>
    <lineage>
        <taxon>Bacteria</taxon>
        <taxon>Pseudomonadati</taxon>
        <taxon>Pseudomonadota</taxon>
        <taxon>Gammaproteobacteria</taxon>
        <taxon>Moraxellales</taxon>
        <taxon>Moraxellaceae</taxon>
        <taxon>Acinetobacter</taxon>
    </lineage>
</organism>
<evidence type="ECO:0000313" key="14">
    <source>
        <dbReference type="Proteomes" id="UP001159329"/>
    </source>
</evidence>
<evidence type="ECO:0000256" key="9">
    <source>
        <dbReference type="ARBA" id="ARBA00025772"/>
    </source>
</evidence>
<evidence type="ECO:0000256" key="1">
    <source>
        <dbReference type="ARBA" id="ARBA00004377"/>
    </source>
</evidence>
<comment type="subcellular location">
    <subcellularLocation>
        <location evidence="1">Cell inner membrane</location>
        <topology evidence="1">Single-pass membrane protein</topology>
    </subcellularLocation>
</comment>
<reference evidence="13" key="1">
    <citation type="submission" date="2022-09" db="EMBL/GenBank/DDBJ databases">
        <title>Intensive care unit water sources are persistently colonized with multi-drug resistant bacteria and are the site of extensive horizontal gene transfer of antibiotic resistance genes.</title>
        <authorList>
            <person name="Diorio-Toth L."/>
        </authorList>
    </citation>
    <scope>NUCLEOTIDE SEQUENCE</scope>
    <source>
        <strain evidence="13">GD04005</strain>
    </source>
</reference>
<evidence type="ECO:0000256" key="3">
    <source>
        <dbReference type="ARBA" id="ARBA00022475"/>
    </source>
</evidence>
<evidence type="ECO:0000256" key="6">
    <source>
        <dbReference type="ARBA" id="ARBA00022692"/>
    </source>
</evidence>
<dbReference type="InterPro" id="IPR012902">
    <property type="entry name" value="N_methyl_site"/>
</dbReference>
<dbReference type="Pfam" id="PF12019">
    <property type="entry name" value="GspH"/>
    <property type="match status" value="1"/>
</dbReference>
<evidence type="ECO:0000256" key="5">
    <source>
        <dbReference type="ARBA" id="ARBA00022519"/>
    </source>
</evidence>
<evidence type="ECO:0000313" key="13">
    <source>
        <dbReference type="EMBL" id="MDH0565357.1"/>
    </source>
</evidence>
<evidence type="ECO:0000259" key="12">
    <source>
        <dbReference type="Pfam" id="PF12019"/>
    </source>
</evidence>
<evidence type="ECO:0000256" key="8">
    <source>
        <dbReference type="ARBA" id="ARBA00023136"/>
    </source>
</evidence>
<protein>
    <recommendedName>
        <fullName evidence="2">Type II secretion system protein H</fullName>
    </recommendedName>
    <alternativeName>
        <fullName evidence="10">General secretion pathway protein H</fullName>
    </alternativeName>
</protein>
<dbReference type="GO" id="GO:0015627">
    <property type="term" value="C:type II protein secretion system complex"/>
    <property type="evidence" value="ECO:0007669"/>
    <property type="project" value="InterPro"/>
</dbReference>
<keyword evidence="4" id="KW-0488">Methylation</keyword>
<keyword evidence="3" id="KW-1003">Cell membrane</keyword>
<dbReference type="InterPro" id="IPR022346">
    <property type="entry name" value="T2SS_GspH"/>
</dbReference>
<dbReference type="EMBL" id="JAOEEO010000008">
    <property type="protein sequence ID" value="MDH0565357.1"/>
    <property type="molecule type" value="Genomic_DNA"/>
</dbReference>
<evidence type="ECO:0000256" key="10">
    <source>
        <dbReference type="ARBA" id="ARBA00030775"/>
    </source>
</evidence>
<dbReference type="SUPFAM" id="SSF54523">
    <property type="entry name" value="Pili subunits"/>
    <property type="match status" value="1"/>
</dbReference>
<keyword evidence="7 11" id="KW-1133">Transmembrane helix</keyword>
<feature type="domain" description="General secretion pathway GspH" evidence="12">
    <location>
        <begin position="46"/>
        <end position="161"/>
    </location>
</feature>
<proteinExistence type="inferred from homology"/>
<dbReference type="InterPro" id="IPR045584">
    <property type="entry name" value="Pilin-like"/>
</dbReference>
<sequence>MFRPHGFTLSELLTVISILAILTFMALPHFRDLMVSSEANYLKRNLTIHIQKAKTDAQLYHKNVMLCPSNDLSECGRDWNQGFIGFIDSNRNRERDQNEALLFVVALKLKYGDLHYSAFGSTSDAIIFQGENGLPFAANGSFTYCSTSPDYHTKIRLSRMGNIRFEKIYSC</sequence>
<dbReference type="GO" id="GO:0015628">
    <property type="term" value="P:protein secretion by the type II secretion system"/>
    <property type="evidence" value="ECO:0007669"/>
    <property type="project" value="InterPro"/>
</dbReference>
<dbReference type="RefSeq" id="WP_279696806.1">
    <property type="nucleotide sequence ID" value="NZ_JAOEEO010000008.1"/>
</dbReference>
<name>A0AA42LG69_9GAMM</name>
<dbReference type="GO" id="GO:0005886">
    <property type="term" value="C:plasma membrane"/>
    <property type="evidence" value="ECO:0007669"/>
    <property type="project" value="UniProtKB-SubCell"/>
</dbReference>
<dbReference type="AlphaFoldDB" id="A0AA42LG69"/>
<feature type="transmembrane region" description="Helical" evidence="11">
    <location>
        <begin position="6"/>
        <end position="27"/>
    </location>
</feature>
<comment type="similarity">
    <text evidence="9">Belongs to the GSP H family.</text>
</comment>
<evidence type="ECO:0000256" key="2">
    <source>
        <dbReference type="ARBA" id="ARBA00021549"/>
    </source>
</evidence>
<evidence type="ECO:0000256" key="11">
    <source>
        <dbReference type="SAM" id="Phobius"/>
    </source>
</evidence>
<gene>
    <name evidence="13" type="ORF">N7644_16955</name>
</gene>
<comment type="caution">
    <text evidence="13">The sequence shown here is derived from an EMBL/GenBank/DDBJ whole genome shotgun (WGS) entry which is preliminary data.</text>
</comment>
<dbReference type="NCBIfam" id="TIGR02532">
    <property type="entry name" value="IV_pilin_GFxxxE"/>
    <property type="match status" value="1"/>
</dbReference>
<keyword evidence="8 11" id="KW-0472">Membrane</keyword>
<evidence type="ECO:0000256" key="7">
    <source>
        <dbReference type="ARBA" id="ARBA00022989"/>
    </source>
</evidence>
<dbReference type="Gene3D" id="3.55.40.10">
    <property type="entry name" value="minor pseudopilin epsh domain"/>
    <property type="match status" value="1"/>
</dbReference>
<accession>A0AA42LG69</accession>
<dbReference type="Proteomes" id="UP001159329">
    <property type="component" value="Unassembled WGS sequence"/>
</dbReference>